<dbReference type="GeneID" id="18929460"/>
<reference evidence="3" key="1">
    <citation type="journal article" date="2011" name="Proc. Natl. Acad. Sci. U.S.A.">
        <title>Obligate biotrophy features unraveled by the genomic analysis of rust fungi.</title>
        <authorList>
            <person name="Duplessis S."/>
            <person name="Cuomo C.A."/>
            <person name="Lin Y.-C."/>
            <person name="Aerts A."/>
            <person name="Tisserant E."/>
            <person name="Veneault-Fourrey C."/>
            <person name="Joly D.L."/>
            <person name="Hacquard S."/>
            <person name="Amselem J."/>
            <person name="Cantarel B.L."/>
            <person name="Chiu R."/>
            <person name="Coutinho P.M."/>
            <person name="Feau N."/>
            <person name="Field M."/>
            <person name="Frey P."/>
            <person name="Gelhaye E."/>
            <person name="Goldberg J."/>
            <person name="Grabherr M.G."/>
            <person name="Kodira C.D."/>
            <person name="Kohler A."/>
            <person name="Kuees U."/>
            <person name="Lindquist E.A."/>
            <person name="Lucas S.M."/>
            <person name="Mago R."/>
            <person name="Mauceli E."/>
            <person name="Morin E."/>
            <person name="Murat C."/>
            <person name="Pangilinan J.L."/>
            <person name="Park R."/>
            <person name="Pearson M."/>
            <person name="Quesneville H."/>
            <person name="Rouhier N."/>
            <person name="Sakthikumar S."/>
            <person name="Salamov A.A."/>
            <person name="Schmutz J."/>
            <person name="Selles B."/>
            <person name="Shapiro H."/>
            <person name="Tanguay P."/>
            <person name="Tuskan G.A."/>
            <person name="Henrissat B."/>
            <person name="Van de Peer Y."/>
            <person name="Rouze P."/>
            <person name="Ellis J.G."/>
            <person name="Dodds P.N."/>
            <person name="Schein J.E."/>
            <person name="Zhong S."/>
            <person name="Hamelin R.C."/>
            <person name="Grigoriev I.V."/>
            <person name="Szabo L.J."/>
            <person name="Martin F."/>
        </authorList>
    </citation>
    <scope>NUCLEOTIDE SEQUENCE [LARGE SCALE GENOMIC DNA]</scope>
    <source>
        <strain evidence="3">98AG31 / pathotype 3-4-7</strain>
    </source>
</reference>
<proteinExistence type="predicted"/>
<dbReference type="RefSeq" id="XP_007405751.1">
    <property type="nucleotide sequence ID" value="XM_007405689.1"/>
</dbReference>
<name>F4R9H9_MELLP</name>
<protein>
    <submittedName>
        <fullName evidence="2">Uncharacterized protein</fullName>
    </submittedName>
</protein>
<feature type="region of interest" description="Disordered" evidence="1">
    <location>
        <begin position="115"/>
        <end position="134"/>
    </location>
</feature>
<evidence type="ECO:0000313" key="2">
    <source>
        <dbReference type="EMBL" id="EGG11149.1"/>
    </source>
</evidence>
<feature type="compositionally biased region" description="Basic and acidic residues" evidence="1">
    <location>
        <begin position="115"/>
        <end position="126"/>
    </location>
</feature>
<dbReference type="AlphaFoldDB" id="F4R9H9"/>
<dbReference type="EMBL" id="GL883093">
    <property type="protein sequence ID" value="EGG11149.1"/>
    <property type="molecule type" value="Genomic_DNA"/>
</dbReference>
<dbReference type="VEuPathDB" id="FungiDB:MELLADRAFT_59976"/>
<evidence type="ECO:0000256" key="1">
    <source>
        <dbReference type="SAM" id="MobiDB-lite"/>
    </source>
</evidence>
<evidence type="ECO:0000313" key="3">
    <source>
        <dbReference type="Proteomes" id="UP000001072"/>
    </source>
</evidence>
<feature type="compositionally biased region" description="Basic and acidic residues" evidence="1">
    <location>
        <begin position="70"/>
        <end position="79"/>
    </location>
</feature>
<feature type="compositionally biased region" description="Low complexity" evidence="1">
    <location>
        <begin position="1"/>
        <end position="18"/>
    </location>
</feature>
<keyword evidence="3" id="KW-1185">Reference proteome</keyword>
<accession>F4R9H9</accession>
<dbReference type="KEGG" id="mlr:MELLADRAFT_59976"/>
<gene>
    <name evidence="2" type="ORF">MELLADRAFT_59976</name>
</gene>
<organism evidence="3">
    <name type="scientific">Melampsora larici-populina (strain 98AG31 / pathotype 3-4-7)</name>
    <name type="common">Poplar leaf rust fungus</name>
    <dbReference type="NCBI Taxonomy" id="747676"/>
    <lineage>
        <taxon>Eukaryota</taxon>
        <taxon>Fungi</taxon>
        <taxon>Dikarya</taxon>
        <taxon>Basidiomycota</taxon>
        <taxon>Pucciniomycotina</taxon>
        <taxon>Pucciniomycetes</taxon>
        <taxon>Pucciniales</taxon>
        <taxon>Melampsoraceae</taxon>
        <taxon>Melampsora</taxon>
    </lineage>
</organism>
<dbReference type="InParanoid" id="F4R9H9"/>
<feature type="region of interest" description="Disordered" evidence="1">
    <location>
        <begin position="1"/>
        <end position="104"/>
    </location>
</feature>
<sequence>MTEVQTNTTTIEETTCPTSAYKNVDSKDPEDPSSAGKMVERQSVEAKLIFEVSDDEERDSISSSVEDGEMERGKKDSEKKKKASTKKKGKQNTEVDDLLNDDQVLKKNKTRYEGLIEHDHTLEGSRIKAPVIHA</sequence>
<dbReference type="Proteomes" id="UP000001072">
    <property type="component" value="Unassembled WGS sequence"/>
</dbReference>
<feature type="compositionally biased region" description="Basic residues" evidence="1">
    <location>
        <begin position="80"/>
        <end position="90"/>
    </location>
</feature>
<dbReference type="HOGENOM" id="CLU_1896688_0_0_1"/>